<dbReference type="AlphaFoldDB" id="A0A645BKL3"/>
<dbReference type="AntiFam" id="ANF00246">
    <property type="entry name" value="Shadow ORF (opposite dctM)"/>
</dbReference>
<evidence type="ECO:0000313" key="1">
    <source>
        <dbReference type="EMBL" id="MPM62344.1"/>
    </source>
</evidence>
<comment type="caution">
    <text evidence="1">The sequence shown here is derived from an EMBL/GenBank/DDBJ whole genome shotgun (WGS) entry which is preliminary data.</text>
</comment>
<gene>
    <name evidence="1" type="ORF">SDC9_109210</name>
</gene>
<reference evidence="1" key="1">
    <citation type="submission" date="2019-08" db="EMBL/GenBank/DDBJ databases">
        <authorList>
            <person name="Kucharzyk K."/>
            <person name="Murdoch R.W."/>
            <person name="Higgins S."/>
            <person name="Loffler F."/>
        </authorList>
    </citation>
    <scope>NUCLEOTIDE SEQUENCE</scope>
</reference>
<protein>
    <submittedName>
        <fullName evidence="1">Uncharacterized protein</fullName>
    </submittedName>
</protein>
<sequence length="142" mass="14854">MLPTAATVAGPEPETAAKNIHTTTVTIASPPVILPRKALLTLSILRETPPAAMSSPAKMNSGMAISVKESLPAIICWTRKVFDIVPPVTMAASDESPMAIPTGTLKMRKAKRLKKSTRATISIHLLSQAGQSEKPASGSALS</sequence>
<proteinExistence type="predicted"/>
<dbReference type="EMBL" id="VSSQ01018817">
    <property type="protein sequence ID" value="MPM62344.1"/>
    <property type="molecule type" value="Genomic_DNA"/>
</dbReference>
<accession>A0A645BKL3</accession>
<organism evidence="1">
    <name type="scientific">bioreactor metagenome</name>
    <dbReference type="NCBI Taxonomy" id="1076179"/>
    <lineage>
        <taxon>unclassified sequences</taxon>
        <taxon>metagenomes</taxon>
        <taxon>ecological metagenomes</taxon>
    </lineage>
</organism>
<name>A0A645BKL3_9ZZZZ</name>